<evidence type="ECO:0000313" key="4">
    <source>
        <dbReference type="Proteomes" id="UP000238083"/>
    </source>
</evidence>
<evidence type="ECO:0000259" key="2">
    <source>
        <dbReference type="Pfam" id="PF01425"/>
    </source>
</evidence>
<keyword evidence="4" id="KW-1185">Reference proteome</keyword>
<dbReference type="AlphaFoldDB" id="A0A2T0QUW1"/>
<name>A0A2T0QUW1_9ACTN</name>
<dbReference type="Proteomes" id="UP000238083">
    <property type="component" value="Unassembled WGS sequence"/>
</dbReference>
<dbReference type="GO" id="GO:0003824">
    <property type="term" value="F:catalytic activity"/>
    <property type="evidence" value="ECO:0007669"/>
    <property type="project" value="InterPro"/>
</dbReference>
<gene>
    <name evidence="3" type="ORF">CLV37_1237</name>
</gene>
<dbReference type="InterPro" id="IPR000120">
    <property type="entry name" value="Amidase"/>
</dbReference>
<dbReference type="SUPFAM" id="SSF75304">
    <property type="entry name" value="Amidase signature (AS) enzymes"/>
    <property type="match status" value="1"/>
</dbReference>
<proteinExistence type="inferred from homology"/>
<organism evidence="3 4">
    <name type="scientific">Kineococcus rhizosphaerae</name>
    <dbReference type="NCBI Taxonomy" id="559628"/>
    <lineage>
        <taxon>Bacteria</taxon>
        <taxon>Bacillati</taxon>
        <taxon>Actinomycetota</taxon>
        <taxon>Actinomycetes</taxon>
        <taxon>Kineosporiales</taxon>
        <taxon>Kineosporiaceae</taxon>
        <taxon>Kineococcus</taxon>
    </lineage>
</organism>
<sequence>MLLHEYSVLDATALAEGLRSGEFSAVEVRAAAVAAVTAVDPVLNAVVGERLELSPLDVDPDPRKHGDYRHVPFAVKDLVCQAAGVLHESGSALTAGHRAEQDSALMLRWRRAGLDVLYRTSTPEFGLSCTTESAIGGATHNPWDTTRTPGGSSGGSAALVAAGALPWAHANDAAGSIRIPAALCGLIGLKPSRGRVPTGPDSDDPLFGLSTEFAITRSVRDTAALLDIAGGKATGERYLLPTPTNGWLAELSSSASRPLRIAVSSTSPFGGPVDADCVRAVTETAHTLAALGHHVINVDLGIDGDEFIEMSSIFWSASIAETVRSVRPRPGRPANVGLRPVTRVFADAGEHLSWQQVAAARAWQNRITRQIAEQQAKTYDLLVTPSTARPAWPTSEPSMDEVPASPAEWLRRLFAYVPFTPLANVTGAPAITLPARPAGHLPVGVQFTAALGEESLLLSVAAHLEAVADWTRLRPESHLSHPETPRA</sequence>
<evidence type="ECO:0000256" key="1">
    <source>
        <dbReference type="ARBA" id="ARBA00009199"/>
    </source>
</evidence>
<comment type="caution">
    <text evidence="3">The sequence shown here is derived from an EMBL/GenBank/DDBJ whole genome shotgun (WGS) entry which is preliminary data.</text>
</comment>
<dbReference type="PANTHER" id="PTHR11895">
    <property type="entry name" value="TRANSAMIDASE"/>
    <property type="match status" value="1"/>
</dbReference>
<dbReference type="Pfam" id="PF01425">
    <property type="entry name" value="Amidase"/>
    <property type="match status" value="1"/>
</dbReference>
<dbReference type="PROSITE" id="PS00571">
    <property type="entry name" value="AMIDASES"/>
    <property type="match status" value="1"/>
</dbReference>
<dbReference type="InterPro" id="IPR020556">
    <property type="entry name" value="Amidase_CS"/>
</dbReference>
<dbReference type="InterPro" id="IPR036928">
    <property type="entry name" value="AS_sf"/>
</dbReference>
<comment type="similarity">
    <text evidence="1">Belongs to the amidase family.</text>
</comment>
<dbReference type="InterPro" id="IPR023631">
    <property type="entry name" value="Amidase_dom"/>
</dbReference>
<feature type="domain" description="Amidase" evidence="2">
    <location>
        <begin position="71"/>
        <end position="458"/>
    </location>
</feature>
<reference evidence="3 4" key="1">
    <citation type="submission" date="2018-03" db="EMBL/GenBank/DDBJ databases">
        <title>Genomic Encyclopedia of Archaeal and Bacterial Type Strains, Phase II (KMG-II): from individual species to whole genera.</title>
        <authorList>
            <person name="Goeker M."/>
        </authorList>
    </citation>
    <scope>NUCLEOTIDE SEQUENCE [LARGE SCALE GENOMIC DNA]</scope>
    <source>
        <strain evidence="3 4">DSM 19711</strain>
    </source>
</reference>
<protein>
    <submittedName>
        <fullName evidence="3">Amidase</fullName>
    </submittedName>
</protein>
<dbReference type="OrthoDB" id="5175573at2"/>
<dbReference type="EMBL" id="PVZF01000023">
    <property type="protein sequence ID" value="PRY08828.1"/>
    <property type="molecule type" value="Genomic_DNA"/>
</dbReference>
<dbReference type="PANTHER" id="PTHR11895:SF7">
    <property type="entry name" value="GLUTAMYL-TRNA(GLN) AMIDOTRANSFERASE SUBUNIT A, MITOCHONDRIAL"/>
    <property type="match status" value="1"/>
</dbReference>
<evidence type="ECO:0000313" key="3">
    <source>
        <dbReference type="EMBL" id="PRY08828.1"/>
    </source>
</evidence>
<dbReference type="Gene3D" id="3.90.1300.10">
    <property type="entry name" value="Amidase signature (AS) domain"/>
    <property type="match status" value="1"/>
</dbReference>
<accession>A0A2T0QUW1</accession>